<keyword evidence="4" id="KW-0479">Metal-binding</keyword>
<evidence type="ECO:0000313" key="14">
    <source>
        <dbReference type="Proteomes" id="UP000005090"/>
    </source>
</evidence>
<feature type="domain" description="YrdC-like" evidence="12">
    <location>
        <begin position="210"/>
        <end position="395"/>
    </location>
</feature>
<dbReference type="NCBIfam" id="TIGR00143">
    <property type="entry name" value="hypF"/>
    <property type="match status" value="1"/>
</dbReference>
<keyword evidence="3" id="KW-0436">Ligase</keyword>
<comment type="similarity">
    <text evidence="2 9">Belongs to the carbamoyltransferase HypF family.</text>
</comment>
<evidence type="ECO:0000259" key="11">
    <source>
        <dbReference type="PROSITE" id="PS51160"/>
    </source>
</evidence>
<dbReference type="Gene3D" id="3.30.420.40">
    <property type="match status" value="1"/>
</dbReference>
<keyword evidence="14" id="KW-1185">Reference proteome</keyword>
<dbReference type="InterPro" id="IPR017945">
    <property type="entry name" value="DHBP_synth_RibB-like_a/b_dom"/>
</dbReference>
<evidence type="ECO:0000256" key="1">
    <source>
        <dbReference type="ARBA" id="ARBA00004711"/>
    </source>
</evidence>
<dbReference type="Pfam" id="PF07503">
    <property type="entry name" value="zf-HYPF"/>
    <property type="match status" value="2"/>
</dbReference>
<dbReference type="Gene3D" id="3.90.870.50">
    <property type="match status" value="1"/>
</dbReference>
<dbReference type="InterPro" id="IPR011125">
    <property type="entry name" value="Znf_HypF"/>
</dbReference>
<dbReference type="FunFam" id="3.30.420.40:FF:000124">
    <property type="entry name" value="Carbamoyltransferase HypF"/>
    <property type="match status" value="1"/>
</dbReference>
<evidence type="ECO:0000313" key="13">
    <source>
        <dbReference type="EMBL" id="EIC28975.1"/>
    </source>
</evidence>
<comment type="catalytic activity">
    <reaction evidence="10">
        <text>an acyl phosphate + H2O = a carboxylate + phosphate + H(+)</text>
        <dbReference type="Rhea" id="RHEA:14965"/>
        <dbReference type="ChEBI" id="CHEBI:15377"/>
        <dbReference type="ChEBI" id="CHEBI:15378"/>
        <dbReference type="ChEBI" id="CHEBI:29067"/>
        <dbReference type="ChEBI" id="CHEBI:43474"/>
        <dbReference type="ChEBI" id="CHEBI:59918"/>
        <dbReference type="EC" id="3.6.1.7"/>
    </reaction>
</comment>
<evidence type="ECO:0000256" key="7">
    <source>
        <dbReference type="ARBA" id="ARBA00048220"/>
    </source>
</evidence>
<protein>
    <recommendedName>
        <fullName evidence="8 9">Carbamoyltransferase HypF</fullName>
        <ecNumber evidence="9">6.2.-.-</ecNumber>
    </recommendedName>
</protein>
<evidence type="ECO:0000259" key="12">
    <source>
        <dbReference type="PROSITE" id="PS51163"/>
    </source>
</evidence>
<dbReference type="GO" id="GO:0003998">
    <property type="term" value="F:acylphosphatase activity"/>
    <property type="evidence" value="ECO:0007669"/>
    <property type="project" value="UniProtKB-EC"/>
</dbReference>
<keyword evidence="5" id="KW-0863">Zinc-finger</keyword>
<evidence type="ECO:0000256" key="4">
    <source>
        <dbReference type="ARBA" id="ARBA00022723"/>
    </source>
</evidence>
<evidence type="ECO:0000256" key="5">
    <source>
        <dbReference type="ARBA" id="ARBA00022771"/>
    </source>
</evidence>
<keyword evidence="6" id="KW-0862">Zinc</keyword>
<dbReference type="InterPro" id="IPR001792">
    <property type="entry name" value="Acylphosphatase-like_dom"/>
</dbReference>
<evidence type="ECO:0000256" key="10">
    <source>
        <dbReference type="PROSITE-ProRule" id="PRU00520"/>
    </source>
</evidence>
<comment type="function">
    <text evidence="9">Involved in the maturation of [NiFe] hydrogenases. Along with HypE, it catalyzes the synthesis of the CN ligands of the active site iron of [NiFe]-hydrogenases. HypF functions as a carbamoyl transferase using carbamoylphosphate as a substrate and transferring the carboxamido moiety in an ATP-dependent reaction to the thiolate of the C-terminal cysteine of HypE yielding a protein-S-carboxamide.</text>
</comment>
<evidence type="ECO:0000256" key="9">
    <source>
        <dbReference type="PIRNR" id="PIRNR006256"/>
    </source>
</evidence>
<dbReference type="Gene3D" id="3.30.420.360">
    <property type="match status" value="1"/>
</dbReference>
<dbReference type="InterPro" id="IPR036046">
    <property type="entry name" value="Acylphosphatase-like_dom_sf"/>
</dbReference>
<feature type="active site" evidence="10">
    <location>
        <position position="47"/>
    </location>
</feature>
<dbReference type="PIRSF" id="PIRSF006256">
    <property type="entry name" value="CMPcnvr_hdrg_mat"/>
    <property type="match status" value="1"/>
</dbReference>
<evidence type="ECO:0000256" key="8">
    <source>
        <dbReference type="ARBA" id="ARBA00072168"/>
    </source>
</evidence>
<dbReference type="PANTHER" id="PTHR42959">
    <property type="entry name" value="CARBAMOYLTRANSFERASE"/>
    <property type="match status" value="1"/>
</dbReference>
<dbReference type="PROSITE" id="PS51163">
    <property type="entry name" value="YRDC"/>
    <property type="match status" value="1"/>
</dbReference>
<dbReference type="Proteomes" id="UP000005090">
    <property type="component" value="Chromosome"/>
</dbReference>
<dbReference type="GO" id="GO:0016874">
    <property type="term" value="F:ligase activity"/>
    <property type="evidence" value="ECO:0007669"/>
    <property type="project" value="UniProtKB-UniRule"/>
</dbReference>
<dbReference type="EMBL" id="CM001475">
    <property type="protein sequence ID" value="EIC28975.1"/>
    <property type="molecule type" value="Genomic_DNA"/>
</dbReference>
<dbReference type="Pfam" id="PF17788">
    <property type="entry name" value="HypF_C"/>
    <property type="match status" value="1"/>
</dbReference>
<evidence type="ECO:0000256" key="6">
    <source>
        <dbReference type="ARBA" id="ARBA00022833"/>
    </source>
</evidence>
<dbReference type="Pfam" id="PF22521">
    <property type="entry name" value="HypF_C_2"/>
    <property type="match status" value="1"/>
</dbReference>
<dbReference type="InterPro" id="IPR004421">
    <property type="entry name" value="Carbamoyltransferase_HypF"/>
</dbReference>
<comment type="catalytic activity">
    <reaction evidence="7 9">
        <text>C-terminal L-cysteinyl-[HypE protein] + carbamoyl phosphate + ATP + H2O = C-terminal S-carboxamide-L-cysteinyl-[HypE protein] + AMP + phosphate + diphosphate + H(+)</text>
        <dbReference type="Rhea" id="RHEA:55636"/>
        <dbReference type="Rhea" id="RHEA-COMP:14247"/>
        <dbReference type="Rhea" id="RHEA-COMP:14392"/>
        <dbReference type="ChEBI" id="CHEBI:15377"/>
        <dbReference type="ChEBI" id="CHEBI:15378"/>
        <dbReference type="ChEBI" id="CHEBI:30616"/>
        <dbReference type="ChEBI" id="CHEBI:33019"/>
        <dbReference type="ChEBI" id="CHEBI:43474"/>
        <dbReference type="ChEBI" id="CHEBI:58228"/>
        <dbReference type="ChEBI" id="CHEBI:76913"/>
        <dbReference type="ChEBI" id="CHEBI:139126"/>
        <dbReference type="ChEBI" id="CHEBI:456215"/>
    </reaction>
</comment>
<proteinExistence type="inferred from homology"/>
<dbReference type="PANTHER" id="PTHR42959:SF1">
    <property type="entry name" value="CARBAMOYLTRANSFERASE HYPF"/>
    <property type="match status" value="1"/>
</dbReference>
<dbReference type="InterPro" id="IPR051060">
    <property type="entry name" value="Carbamoyltrans_HypF-like"/>
</dbReference>
<dbReference type="InterPro" id="IPR006070">
    <property type="entry name" value="Sua5-like_dom"/>
</dbReference>
<dbReference type="EC" id="6.2.-.-" evidence="9"/>
<dbReference type="STRING" id="686340.Metal_1164"/>
<name>H8GHZ1_METAL</name>
<feature type="domain" description="Acylphosphatase-like" evidence="11">
    <location>
        <begin position="14"/>
        <end position="99"/>
    </location>
</feature>
<accession>H8GHZ1</accession>
<dbReference type="AlphaFoldDB" id="H8GHZ1"/>
<comment type="pathway">
    <text evidence="1 9">Protein modification; [NiFe] hydrogenase maturation.</text>
</comment>
<evidence type="ECO:0000256" key="3">
    <source>
        <dbReference type="ARBA" id="ARBA00022598"/>
    </source>
</evidence>
<reference evidence="13 14" key="1">
    <citation type="journal article" date="2013" name="Genome Announc.">
        <title>Genome Sequence of the Obligate Gammaproteobacterial Methanotroph Methylomicrobium album Strain BG8.</title>
        <authorList>
            <person name="Kits K.D."/>
            <person name="Kalyuzhnaya M.G."/>
            <person name="Klotz M.G."/>
            <person name="Jetten M.S."/>
            <person name="Op den Camp H.J."/>
            <person name="Vuilleumier S."/>
            <person name="Bringel F."/>
            <person name="Dispirito A.A."/>
            <person name="Murrell J.C."/>
            <person name="Bruce D."/>
            <person name="Cheng J.F."/>
            <person name="Copeland A."/>
            <person name="Goodwin L."/>
            <person name="Hauser L."/>
            <person name="Lajus A."/>
            <person name="Land M.L."/>
            <person name="Lapidus A."/>
            <person name="Lucas S."/>
            <person name="Medigue C."/>
            <person name="Pitluck S."/>
            <person name="Woyke T."/>
            <person name="Zeytun A."/>
            <person name="Stein L.Y."/>
        </authorList>
    </citation>
    <scope>NUCLEOTIDE SEQUENCE [LARGE SCALE GENOMIC DNA]</scope>
    <source>
        <strain evidence="13 14">BG8</strain>
    </source>
</reference>
<organism evidence="13 14">
    <name type="scientific">Methylomicrobium album BG8</name>
    <dbReference type="NCBI Taxonomy" id="686340"/>
    <lineage>
        <taxon>Bacteria</taxon>
        <taxon>Pseudomonadati</taxon>
        <taxon>Pseudomonadota</taxon>
        <taxon>Gammaproteobacteria</taxon>
        <taxon>Methylococcales</taxon>
        <taxon>Methylococcaceae</taxon>
        <taxon>Methylomicrobium</taxon>
    </lineage>
</organism>
<dbReference type="GO" id="GO:0016743">
    <property type="term" value="F:carboxyl- or carbamoyltransferase activity"/>
    <property type="evidence" value="ECO:0007669"/>
    <property type="project" value="UniProtKB-UniRule"/>
</dbReference>
<dbReference type="PROSITE" id="PS51160">
    <property type="entry name" value="ACYLPHOSPHATASE_3"/>
    <property type="match status" value="1"/>
</dbReference>
<dbReference type="RefSeq" id="WP_005370483.1">
    <property type="nucleotide sequence ID" value="NZ_CM001475.1"/>
</dbReference>
<dbReference type="Gene3D" id="3.30.110.120">
    <property type="match status" value="1"/>
</dbReference>
<dbReference type="HOGENOM" id="CLU_009164_0_0_6"/>
<dbReference type="GO" id="GO:0051604">
    <property type="term" value="P:protein maturation"/>
    <property type="evidence" value="ECO:0007669"/>
    <property type="project" value="TreeGrafter"/>
</dbReference>
<dbReference type="InterPro" id="IPR055128">
    <property type="entry name" value="HypF_C_2"/>
</dbReference>
<dbReference type="GO" id="GO:0003725">
    <property type="term" value="F:double-stranded RNA binding"/>
    <property type="evidence" value="ECO:0007669"/>
    <property type="project" value="InterPro"/>
</dbReference>
<keyword evidence="10" id="KW-0378">Hydrolase</keyword>
<feature type="active site" evidence="10">
    <location>
        <position position="29"/>
    </location>
</feature>
<dbReference type="eggNOG" id="COG0068">
    <property type="taxonomic scope" value="Bacteria"/>
</dbReference>
<dbReference type="SUPFAM" id="SSF54975">
    <property type="entry name" value="Acylphosphatase/BLUF domain-like"/>
    <property type="match status" value="1"/>
</dbReference>
<sequence>MPLNLLRDFTIREQLRIQVEGTIQGVGMRPFVFQLAERCRQSGWVANTGSGLTIAIEGAPELQRQFLDGLNNPPPPATIFSLSVDRRPLENFSRFEIRSSEAEGQSAAFVLPDLAICGDCLQDLFDPAGRFYRYPFTSCSRCGPRYSIIGSLPYDRERTAMAGFALCQDCARDYRDPGNRRFHAQTIACAQCGPVLSLHDRAGNRLADGDRVLEAACGHLREGSIIAVKGIGGFQLWADAAAPVAVERLRIRKHRPAKPFALMVPGIEDAEALCFLSGLERQALASPAAPIILLKRRPNAAVTEAVAPDNTMLGVMLAYAPLHHLLLRGFGAPVVATSGNRHGEPICIDNAQALERLADIADCFLLHDRPILRPLDDSVARVINGRLTLLRRARGYVPQPILSKTILPNALAVGGHLKNTVALGHDLQMIVSPHIGDLDCDVSVRQCEATLADLRQFYQRGPKLIAHDLHEDYGASRIAEREAQRAEKPVQTVKVQHHYAHVLACMAEHGLEPPLLGVVFDGNGLGSDNTLWGGEFLRIHGRGFERFAHLRAFSLPGGEKAIREPRRAALGLLYALEPERAFERMAPHFSAAESNLLASALKKGINCPLTTSAGRLFDAAASLLGLCQVNRFEGQAAIALEQCAAAVESDLVYDFRIAGEGTCVIDWQPMIEQLLTDIPTGNHGLIARKFHNTLAAMIAAIAERAGEPAVALSGGCFQNALLVEQAAGKLKTAGFRVYCHEKIPPNDGGLSLGQLYAVKYLG</sequence>
<dbReference type="Pfam" id="PF00708">
    <property type="entry name" value="Acylphosphatase"/>
    <property type="match status" value="1"/>
</dbReference>
<evidence type="ECO:0000256" key="2">
    <source>
        <dbReference type="ARBA" id="ARBA00008097"/>
    </source>
</evidence>
<dbReference type="SUPFAM" id="SSF55821">
    <property type="entry name" value="YrdC/RibB"/>
    <property type="match status" value="1"/>
</dbReference>
<gene>
    <name evidence="13" type="ORF">Metal_1164</name>
</gene>
<dbReference type="Pfam" id="PF01300">
    <property type="entry name" value="Sua5_yciO_yrdC"/>
    <property type="match status" value="1"/>
</dbReference>
<dbReference type="GO" id="GO:0008270">
    <property type="term" value="F:zinc ion binding"/>
    <property type="evidence" value="ECO:0007669"/>
    <property type="project" value="UniProtKB-KW"/>
</dbReference>
<dbReference type="UniPathway" id="UPA00335"/>
<dbReference type="InterPro" id="IPR041440">
    <property type="entry name" value="HypF_C"/>
</dbReference>